<proteinExistence type="predicted"/>
<gene>
    <name evidence="15" type="ORF">GCM10008905_01960</name>
</gene>
<dbReference type="PANTHER" id="PTHR45528:SF10">
    <property type="entry name" value="METHYL-ACCEPTING CHEMOTAXIS PROTEIN"/>
    <property type="match status" value="1"/>
</dbReference>
<dbReference type="PROSITE" id="PS50885">
    <property type="entry name" value="HAMP"/>
    <property type="match status" value="1"/>
</dbReference>
<keyword evidence="4" id="KW-0597">Phosphoprotein</keyword>
<name>A0ABN1ILL2_9CLOT</name>
<dbReference type="InterPro" id="IPR003594">
    <property type="entry name" value="HATPase_dom"/>
</dbReference>
<dbReference type="InterPro" id="IPR036097">
    <property type="entry name" value="HisK_dim/P_sf"/>
</dbReference>
<dbReference type="CDD" id="cd00082">
    <property type="entry name" value="HisKA"/>
    <property type="match status" value="1"/>
</dbReference>
<evidence type="ECO:0000256" key="5">
    <source>
        <dbReference type="ARBA" id="ARBA00022679"/>
    </source>
</evidence>
<feature type="domain" description="Histidine kinase" evidence="13">
    <location>
        <begin position="278"/>
        <end position="495"/>
    </location>
</feature>
<evidence type="ECO:0000256" key="6">
    <source>
        <dbReference type="ARBA" id="ARBA00022692"/>
    </source>
</evidence>
<evidence type="ECO:0000313" key="16">
    <source>
        <dbReference type="Proteomes" id="UP001500339"/>
    </source>
</evidence>
<dbReference type="Pfam" id="PF00512">
    <property type="entry name" value="HisKA"/>
    <property type="match status" value="1"/>
</dbReference>
<accession>A0ABN1ILL2</accession>
<dbReference type="PANTHER" id="PTHR45528">
    <property type="entry name" value="SENSOR HISTIDINE KINASE CPXA"/>
    <property type="match status" value="1"/>
</dbReference>
<evidence type="ECO:0000256" key="1">
    <source>
        <dbReference type="ARBA" id="ARBA00000085"/>
    </source>
</evidence>
<evidence type="ECO:0000256" key="9">
    <source>
        <dbReference type="ARBA" id="ARBA00023012"/>
    </source>
</evidence>
<dbReference type="Gene3D" id="3.30.565.10">
    <property type="entry name" value="Histidine kinase-like ATPase, C-terminal domain"/>
    <property type="match status" value="1"/>
</dbReference>
<dbReference type="InterPro" id="IPR004358">
    <property type="entry name" value="Sig_transdc_His_kin-like_C"/>
</dbReference>
<dbReference type="PRINTS" id="PR00344">
    <property type="entry name" value="BCTRLSENSOR"/>
</dbReference>
<keyword evidence="7 15" id="KW-0418">Kinase</keyword>
<dbReference type="GO" id="GO:0016301">
    <property type="term" value="F:kinase activity"/>
    <property type="evidence" value="ECO:0007669"/>
    <property type="project" value="UniProtKB-KW"/>
</dbReference>
<protein>
    <recommendedName>
        <fullName evidence="3">histidine kinase</fullName>
        <ecNumber evidence="3">2.7.13.3</ecNumber>
    </recommendedName>
</protein>
<dbReference type="Gene3D" id="6.10.340.10">
    <property type="match status" value="1"/>
</dbReference>
<evidence type="ECO:0000256" key="2">
    <source>
        <dbReference type="ARBA" id="ARBA00004141"/>
    </source>
</evidence>
<dbReference type="InterPro" id="IPR005467">
    <property type="entry name" value="His_kinase_dom"/>
</dbReference>
<evidence type="ECO:0000256" key="11">
    <source>
        <dbReference type="SAM" id="Coils"/>
    </source>
</evidence>
<feature type="transmembrane region" description="Helical" evidence="12">
    <location>
        <begin position="9"/>
        <end position="28"/>
    </location>
</feature>
<evidence type="ECO:0000259" key="13">
    <source>
        <dbReference type="PROSITE" id="PS50109"/>
    </source>
</evidence>
<evidence type="ECO:0000256" key="12">
    <source>
        <dbReference type="SAM" id="Phobius"/>
    </source>
</evidence>
<evidence type="ECO:0000256" key="3">
    <source>
        <dbReference type="ARBA" id="ARBA00012438"/>
    </source>
</evidence>
<keyword evidence="10 12" id="KW-0472">Membrane</keyword>
<evidence type="ECO:0000256" key="7">
    <source>
        <dbReference type="ARBA" id="ARBA00022777"/>
    </source>
</evidence>
<dbReference type="Proteomes" id="UP001500339">
    <property type="component" value="Unassembled WGS sequence"/>
</dbReference>
<dbReference type="Pfam" id="PF00672">
    <property type="entry name" value="HAMP"/>
    <property type="match status" value="1"/>
</dbReference>
<keyword evidence="6 12" id="KW-0812">Transmembrane</keyword>
<dbReference type="CDD" id="cd06225">
    <property type="entry name" value="HAMP"/>
    <property type="match status" value="1"/>
</dbReference>
<feature type="transmembrane region" description="Helical" evidence="12">
    <location>
        <begin position="187"/>
        <end position="208"/>
    </location>
</feature>
<comment type="subcellular location">
    <subcellularLocation>
        <location evidence="2">Membrane</location>
        <topology evidence="2">Multi-pass membrane protein</topology>
    </subcellularLocation>
</comment>
<dbReference type="EMBL" id="BAAACF010000001">
    <property type="protein sequence ID" value="GAA0716912.1"/>
    <property type="molecule type" value="Genomic_DNA"/>
</dbReference>
<keyword evidence="9" id="KW-0902">Two-component regulatory system</keyword>
<dbReference type="InterPro" id="IPR050398">
    <property type="entry name" value="HssS/ArlS-like"/>
</dbReference>
<sequence length="502" mass="57540">MKISIKRKFIIGFLLIFYIGYNTMSFFMNKLIVENNKDIIKKELLTFEKDLTTYLRQYFELKNKDMDSNNFNNSSNDIASNLSIKVGSRIMIYSCEGKFLTDSANANGQVLNYEDIDNKQNYSDEDLKLSIDNKSAFTIVPIKDKYLVVFSCPIINNNKNIGIVRSVMDYSEIFSSSKKLLKLTNTFVLLVFGVIFLFVVLLATKITIPILKLSKVTKEVAKGNFEEDITINSKDEIEELSLDFNKMKNKIKNQIETIKNDRDDLKKIAGHRKVFFDNMTHEMKTPLTIISGYSQILLKQDFNDKEFARKSVKKINDESERMHNMIIELLEISKVESKITSDTKEDVNISQIIDVACNDMKIRADKYEIHIEKNVDKEVTVLGNPNELRRVIINIIDNAIKYGYINSTVNVKLFKEHSNCNIIVKDEGHGIPSDKLEMIFEPFYRVAKQTSRETGSSGLGLSIVKKIIDKHNGDIKIISEESIGTEVHITIPLKVYNIVTSC</sequence>
<dbReference type="Pfam" id="PF02518">
    <property type="entry name" value="HATPase_c"/>
    <property type="match status" value="1"/>
</dbReference>
<dbReference type="Gene3D" id="1.10.287.130">
    <property type="match status" value="1"/>
</dbReference>
<feature type="coiled-coil region" evidence="11">
    <location>
        <begin position="237"/>
        <end position="268"/>
    </location>
</feature>
<dbReference type="InterPro" id="IPR036890">
    <property type="entry name" value="HATPase_C_sf"/>
</dbReference>
<evidence type="ECO:0000259" key="14">
    <source>
        <dbReference type="PROSITE" id="PS50885"/>
    </source>
</evidence>
<dbReference type="SUPFAM" id="SSF158472">
    <property type="entry name" value="HAMP domain-like"/>
    <property type="match status" value="1"/>
</dbReference>
<keyword evidence="11" id="KW-0175">Coiled coil</keyword>
<evidence type="ECO:0000256" key="8">
    <source>
        <dbReference type="ARBA" id="ARBA00022989"/>
    </source>
</evidence>
<comment type="catalytic activity">
    <reaction evidence="1">
        <text>ATP + protein L-histidine = ADP + protein N-phospho-L-histidine.</text>
        <dbReference type="EC" id="2.7.13.3"/>
    </reaction>
</comment>
<dbReference type="SUPFAM" id="SSF55874">
    <property type="entry name" value="ATPase domain of HSP90 chaperone/DNA topoisomerase II/histidine kinase"/>
    <property type="match status" value="1"/>
</dbReference>
<dbReference type="SMART" id="SM00387">
    <property type="entry name" value="HATPase_c"/>
    <property type="match status" value="1"/>
</dbReference>
<dbReference type="CDD" id="cd00075">
    <property type="entry name" value="HATPase"/>
    <property type="match status" value="1"/>
</dbReference>
<dbReference type="InterPro" id="IPR003660">
    <property type="entry name" value="HAMP_dom"/>
</dbReference>
<keyword evidence="8 12" id="KW-1133">Transmembrane helix</keyword>
<evidence type="ECO:0000313" key="15">
    <source>
        <dbReference type="EMBL" id="GAA0716912.1"/>
    </source>
</evidence>
<dbReference type="PROSITE" id="PS50109">
    <property type="entry name" value="HIS_KIN"/>
    <property type="match status" value="1"/>
</dbReference>
<reference evidence="15 16" key="1">
    <citation type="journal article" date="2019" name="Int. J. Syst. Evol. Microbiol.">
        <title>The Global Catalogue of Microorganisms (GCM) 10K type strain sequencing project: providing services to taxonomists for standard genome sequencing and annotation.</title>
        <authorList>
            <consortium name="The Broad Institute Genomics Platform"/>
            <consortium name="The Broad Institute Genome Sequencing Center for Infectious Disease"/>
            <person name="Wu L."/>
            <person name="Ma J."/>
        </authorList>
    </citation>
    <scope>NUCLEOTIDE SEQUENCE [LARGE SCALE GENOMIC DNA]</scope>
    <source>
        <strain evidence="15 16">JCM 1405</strain>
    </source>
</reference>
<dbReference type="SUPFAM" id="SSF47384">
    <property type="entry name" value="Homodimeric domain of signal transducing histidine kinase"/>
    <property type="match status" value="1"/>
</dbReference>
<dbReference type="SMART" id="SM00388">
    <property type="entry name" value="HisKA"/>
    <property type="match status" value="1"/>
</dbReference>
<dbReference type="SMART" id="SM00304">
    <property type="entry name" value="HAMP"/>
    <property type="match status" value="1"/>
</dbReference>
<dbReference type="EC" id="2.7.13.3" evidence="3"/>
<evidence type="ECO:0000256" key="4">
    <source>
        <dbReference type="ARBA" id="ARBA00022553"/>
    </source>
</evidence>
<feature type="domain" description="HAMP" evidence="14">
    <location>
        <begin position="204"/>
        <end position="256"/>
    </location>
</feature>
<comment type="caution">
    <text evidence="15">The sequence shown here is derived from an EMBL/GenBank/DDBJ whole genome shotgun (WGS) entry which is preliminary data.</text>
</comment>
<keyword evidence="5" id="KW-0808">Transferase</keyword>
<organism evidence="15 16">
    <name type="scientific">Clostridium malenominatum</name>
    <dbReference type="NCBI Taxonomy" id="1539"/>
    <lineage>
        <taxon>Bacteria</taxon>
        <taxon>Bacillati</taxon>
        <taxon>Bacillota</taxon>
        <taxon>Clostridia</taxon>
        <taxon>Eubacteriales</taxon>
        <taxon>Clostridiaceae</taxon>
        <taxon>Clostridium</taxon>
    </lineage>
</organism>
<dbReference type="InterPro" id="IPR003661">
    <property type="entry name" value="HisK_dim/P_dom"/>
</dbReference>
<evidence type="ECO:0000256" key="10">
    <source>
        <dbReference type="ARBA" id="ARBA00023136"/>
    </source>
</evidence>
<keyword evidence="16" id="KW-1185">Reference proteome</keyword>